<dbReference type="InterPro" id="IPR000101">
    <property type="entry name" value="GGT_peptidase"/>
</dbReference>
<dbReference type="PROSITE" id="PS00462">
    <property type="entry name" value="G_GLU_TRANSPEPTIDASE"/>
    <property type="match status" value="1"/>
</dbReference>
<dbReference type="InterPro" id="IPR029055">
    <property type="entry name" value="Ntn_hydrolases_N"/>
</dbReference>
<keyword evidence="2" id="KW-0325">Glycoprotein</keyword>
<dbReference type="GO" id="GO:0050727">
    <property type="term" value="P:regulation of inflammatory response"/>
    <property type="evidence" value="ECO:0007669"/>
    <property type="project" value="TreeGrafter"/>
</dbReference>
<feature type="binding site" evidence="5">
    <location>
        <begin position="360"/>
        <end position="362"/>
    </location>
    <ligand>
        <name>L-glutamate</name>
        <dbReference type="ChEBI" id="CHEBI:29985"/>
    </ligand>
</feature>
<proteinExistence type="inferred from homology"/>
<reference evidence="7" key="1">
    <citation type="submission" date="2025-08" db="UniProtKB">
        <authorList>
            <consortium name="Ensembl"/>
        </authorList>
    </citation>
    <scope>IDENTIFICATION</scope>
</reference>
<dbReference type="Gene3D" id="1.10.246.130">
    <property type="match status" value="1"/>
</dbReference>
<dbReference type="PANTHER" id="PTHR11686:SF56">
    <property type="entry name" value="GLUTATHIONE HYDROLASE 1 PROENZYME-RELATED"/>
    <property type="match status" value="1"/>
</dbReference>
<dbReference type="GO" id="GO:0006751">
    <property type="term" value="P:glutathione catabolic process"/>
    <property type="evidence" value="ECO:0007669"/>
    <property type="project" value="InterPro"/>
</dbReference>
<feature type="binding site" evidence="5">
    <location>
        <position position="435"/>
    </location>
    <ligand>
        <name>L-glutamate</name>
        <dbReference type="ChEBI" id="CHEBI:29985"/>
    </ligand>
</feature>
<protein>
    <submittedName>
        <fullName evidence="7">Gamma-glutamyltranspeptidase 1-like</fullName>
    </submittedName>
</protein>
<evidence type="ECO:0000256" key="5">
    <source>
        <dbReference type="PIRSR" id="PIRSR600101-2"/>
    </source>
</evidence>
<gene>
    <name evidence="7" type="primary">ggt1a</name>
</gene>
<dbReference type="PRINTS" id="PR01210">
    <property type="entry name" value="GGTRANSPTASE"/>
</dbReference>
<keyword evidence="3" id="KW-0800">Toxin</keyword>
<organism evidence="7 8">
    <name type="scientific">Sinocyclocheilus anshuiensis</name>
    <dbReference type="NCBI Taxonomy" id="1608454"/>
    <lineage>
        <taxon>Eukaryota</taxon>
        <taxon>Metazoa</taxon>
        <taxon>Chordata</taxon>
        <taxon>Craniata</taxon>
        <taxon>Vertebrata</taxon>
        <taxon>Euteleostomi</taxon>
        <taxon>Actinopterygii</taxon>
        <taxon>Neopterygii</taxon>
        <taxon>Teleostei</taxon>
        <taxon>Ostariophysi</taxon>
        <taxon>Cypriniformes</taxon>
        <taxon>Cyprinidae</taxon>
        <taxon>Cyprininae</taxon>
        <taxon>Sinocyclocheilus</taxon>
    </lineage>
</organism>
<reference evidence="7" key="2">
    <citation type="submission" date="2025-09" db="UniProtKB">
        <authorList>
            <consortium name="Ensembl"/>
        </authorList>
    </citation>
    <scope>IDENTIFICATION</scope>
</reference>
<dbReference type="GO" id="GO:0031179">
    <property type="term" value="P:peptide modification"/>
    <property type="evidence" value="ECO:0007669"/>
    <property type="project" value="TreeGrafter"/>
</dbReference>
<dbReference type="FunFam" id="1.10.246.130:FF:000002">
    <property type="entry name" value="glutathione hydrolase 1 proenzyme"/>
    <property type="match status" value="1"/>
</dbReference>
<dbReference type="InterPro" id="IPR055262">
    <property type="entry name" value="GGT_CS"/>
</dbReference>
<keyword evidence="6" id="KW-0812">Transmembrane</keyword>
<feature type="active site" description="Nucleophile" evidence="4">
    <location>
        <position position="342"/>
    </location>
</feature>
<dbReference type="InterPro" id="IPR043138">
    <property type="entry name" value="GGT_lsub"/>
</dbReference>
<dbReference type="Gene3D" id="3.60.20.40">
    <property type="match status" value="1"/>
</dbReference>
<name>A0A671Q8L3_9TELE</name>
<keyword evidence="6" id="KW-1133">Transmembrane helix</keyword>
<keyword evidence="8" id="KW-1185">Reference proteome</keyword>
<dbReference type="Pfam" id="PF01019">
    <property type="entry name" value="G_glu_transpept"/>
    <property type="match status" value="2"/>
</dbReference>
<dbReference type="FunFam" id="3.60.20.40:FF:000001">
    <property type="entry name" value="Gamma-glutamyltranspeptidase 1"/>
    <property type="match status" value="1"/>
</dbReference>
<dbReference type="GO" id="GO:0002682">
    <property type="term" value="P:regulation of immune system process"/>
    <property type="evidence" value="ECO:0007669"/>
    <property type="project" value="TreeGrafter"/>
</dbReference>
<evidence type="ECO:0000256" key="3">
    <source>
        <dbReference type="ARBA" id="ARBA00084097"/>
    </source>
</evidence>
<feature type="binding site" evidence="5">
    <location>
        <position position="384"/>
    </location>
    <ligand>
        <name>L-glutamate</name>
        <dbReference type="ChEBI" id="CHEBI:29985"/>
    </ligand>
</feature>
<sequence length="530" mass="57885">MVKKSLVAGLVVLLVAALGFFLGVYLVIGNKRLTVSSDHFYLKAAVAADAGKCSEVGRDILKRNGSAVDASIAALLCVGLFNAHSMGIGGGLFFTIYNASTGKVETIDARETAPMNASEDMFGNNTQLSRKGGLSIAIPGEIRGYEMAHKRHGRLPWKELFKPSIELARNGFPIGRTLANAIAKNKDTILSDVTLNRTDLYHGVLLWIITLEDLKEYKPVLNETPLKLNVGEYTINIPDAPSSGPVLALILNIVDGYNFSDSSVSTAEKKTLTYHRIVEAFRFAYAKRSKLGDPRYLNITDLIQNMTSDYFADNIRSKITDDTTHPDNYYDPEYFVPDDHGTAHLSVIAEDGSAVAATSTINLYFGSKVMSRSTGIIFNDEMDDFSSPYITNGFGVSPSPNNFIQPGKRPLSSMCPTIIFDKHHRVKMVVGASGGTKITTATALVILNSLFFNYDLKKAVTEPRVHNQLNPNMTVVEQDFEQTVLDGLAQKNHVTELQRTPGAVVQAIVRQGDKLCAESDPRKGGYPAGY</sequence>
<keyword evidence="3" id="KW-1202">Platelet aggregation activating toxin</keyword>
<dbReference type="InterPro" id="IPR043137">
    <property type="entry name" value="GGT_ssub_C"/>
</dbReference>
<feature type="binding site" evidence="5">
    <location>
        <begin position="412"/>
        <end position="413"/>
    </location>
    <ligand>
        <name>L-glutamate</name>
        <dbReference type="ChEBI" id="CHEBI:29985"/>
    </ligand>
</feature>
<dbReference type="Ensembl" id="ENSSANT00000070511.1">
    <property type="protein sequence ID" value="ENSSANP00000066332.1"/>
    <property type="gene ID" value="ENSSANG00000033057.1"/>
</dbReference>
<evidence type="ECO:0000256" key="4">
    <source>
        <dbReference type="PIRSR" id="PIRSR600101-1"/>
    </source>
</evidence>
<keyword evidence="6" id="KW-0472">Membrane</keyword>
<dbReference type="AlphaFoldDB" id="A0A671Q8L3"/>
<evidence type="ECO:0000313" key="8">
    <source>
        <dbReference type="Proteomes" id="UP000472260"/>
    </source>
</evidence>
<dbReference type="SUPFAM" id="SSF56235">
    <property type="entry name" value="N-terminal nucleophile aminohydrolases (Ntn hydrolases)"/>
    <property type="match status" value="1"/>
</dbReference>
<feature type="binding site" evidence="5">
    <location>
        <position position="110"/>
    </location>
    <ligand>
        <name>L-glutamate</name>
        <dbReference type="ChEBI" id="CHEBI:29985"/>
    </ligand>
</feature>
<keyword evidence="3" id="KW-1199">Hemostasis impairing toxin</keyword>
<dbReference type="GO" id="GO:0005886">
    <property type="term" value="C:plasma membrane"/>
    <property type="evidence" value="ECO:0007669"/>
    <property type="project" value="TreeGrafter"/>
</dbReference>
<evidence type="ECO:0000256" key="6">
    <source>
        <dbReference type="SAM" id="Phobius"/>
    </source>
</evidence>
<evidence type="ECO:0000256" key="2">
    <source>
        <dbReference type="ARBA" id="ARBA00023180"/>
    </source>
</evidence>
<dbReference type="Proteomes" id="UP000472260">
    <property type="component" value="Unassembled WGS sequence"/>
</dbReference>
<feature type="transmembrane region" description="Helical" evidence="6">
    <location>
        <begin position="6"/>
        <end position="28"/>
    </location>
</feature>
<evidence type="ECO:0000256" key="1">
    <source>
        <dbReference type="ARBA" id="ARBA00009381"/>
    </source>
</evidence>
<evidence type="ECO:0000313" key="7">
    <source>
        <dbReference type="Ensembl" id="ENSSANP00000066332.1"/>
    </source>
</evidence>
<comment type="similarity">
    <text evidence="1">Belongs to the gamma-glutamyltransferase family.</text>
</comment>
<dbReference type="GO" id="GO:0036374">
    <property type="term" value="F:glutathione hydrolase activity"/>
    <property type="evidence" value="ECO:0007669"/>
    <property type="project" value="InterPro"/>
</dbReference>
<accession>A0A671Q8L3</accession>
<dbReference type="PANTHER" id="PTHR11686">
    <property type="entry name" value="GAMMA GLUTAMYL TRANSPEPTIDASE"/>
    <property type="match status" value="1"/>
</dbReference>